<dbReference type="PANTHER" id="PTHR34069:SF2">
    <property type="entry name" value="BETA-KETOACYL-[ACYL-CARRIER-PROTEIN] SYNTHASE III"/>
    <property type="match status" value="1"/>
</dbReference>
<dbReference type="GO" id="GO:0004315">
    <property type="term" value="F:3-oxoacyl-[acyl-carrier-protein] synthase activity"/>
    <property type="evidence" value="ECO:0007669"/>
    <property type="project" value="InterPro"/>
</dbReference>
<evidence type="ECO:0000313" key="2">
    <source>
        <dbReference type="EMBL" id="MTD58506.1"/>
    </source>
</evidence>
<name>A0A6N7Z9U7_9PSEU</name>
<comment type="caution">
    <text evidence="2">The sequence shown here is derived from an EMBL/GenBank/DDBJ whole genome shotgun (WGS) entry which is preliminary data.</text>
</comment>
<dbReference type="InterPro" id="IPR013751">
    <property type="entry name" value="ACP_syn_III_N"/>
</dbReference>
<sequence>MAESVVHISSVGTALPGPAVTNAELGAVLGLGPVFEQWVDGFIGTKTRHLAIDLATGEVRYSLADLGETAARQALSAAGIQAGEVDVVIMGTSMPDSLLPTTVNLIADRLGIAQVPTFQIQSGCTGAMQALYLATRLLGTGGHRTALVLGGDVCAKHVDLGIDYAKLPPSEWVNTVLFGDGVGAVLLRAAEPGQRGVRLNRVLTTFTGLGEAPGQRVEWFGLRDRGEDLPAVQEDYKAIEERVPVLALEIVDELLDGLNWKRSDVDYLLPPQLSPKMTGRIVAGLDMPAAAEIGCVERTGNTANALPFFQLEELLPRLTAGDRALAVSVESSKWIKGGFTLEVL</sequence>
<reference evidence="2 3" key="1">
    <citation type="submission" date="2019-11" db="EMBL/GenBank/DDBJ databases">
        <title>Draft genome of Amycolatopsis RM579.</title>
        <authorList>
            <person name="Duangmal K."/>
            <person name="Mingma R."/>
        </authorList>
    </citation>
    <scope>NUCLEOTIDE SEQUENCE [LARGE SCALE GENOMIC DNA]</scope>
    <source>
        <strain evidence="2 3">RM579</strain>
    </source>
</reference>
<proteinExistence type="predicted"/>
<dbReference type="OrthoDB" id="2514738at2"/>
<feature type="domain" description="Beta-ketoacyl-[acyl-carrier-protein] synthase III N-terminal" evidence="1">
    <location>
        <begin position="118"/>
        <end position="193"/>
    </location>
</feature>
<protein>
    <submittedName>
        <fullName evidence="2">3-oxoacyl-ACP synthase</fullName>
    </submittedName>
</protein>
<keyword evidence="3" id="KW-1185">Reference proteome</keyword>
<dbReference type="InterPro" id="IPR016039">
    <property type="entry name" value="Thiolase-like"/>
</dbReference>
<dbReference type="Proteomes" id="UP000440096">
    <property type="component" value="Unassembled WGS sequence"/>
</dbReference>
<dbReference type="RefSeq" id="WP_154760591.1">
    <property type="nucleotide sequence ID" value="NZ_WMBA01000070.1"/>
</dbReference>
<dbReference type="Gene3D" id="3.40.47.10">
    <property type="match status" value="2"/>
</dbReference>
<organism evidence="2 3">
    <name type="scientific">Amycolatopsis pithecellobii</name>
    <dbReference type="NCBI Taxonomy" id="664692"/>
    <lineage>
        <taxon>Bacteria</taxon>
        <taxon>Bacillati</taxon>
        <taxon>Actinomycetota</taxon>
        <taxon>Actinomycetes</taxon>
        <taxon>Pseudonocardiales</taxon>
        <taxon>Pseudonocardiaceae</taxon>
        <taxon>Amycolatopsis</taxon>
    </lineage>
</organism>
<dbReference type="AlphaFoldDB" id="A0A6N7Z9U7"/>
<evidence type="ECO:0000259" key="1">
    <source>
        <dbReference type="Pfam" id="PF08545"/>
    </source>
</evidence>
<accession>A0A6N7Z9U7</accession>
<dbReference type="GO" id="GO:0006633">
    <property type="term" value="P:fatty acid biosynthetic process"/>
    <property type="evidence" value="ECO:0007669"/>
    <property type="project" value="InterPro"/>
</dbReference>
<gene>
    <name evidence="2" type="ORF">GKO32_31685</name>
</gene>
<dbReference type="SUPFAM" id="SSF53901">
    <property type="entry name" value="Thiolase-like"/>
    <property type="match status" value="2"/>
</dbReference>
<evidence type="ECO:0000313" key="3">
    <source>
        <dbReference type="Proteomes" id="UP000440096"/>
    </source>
</evidence>
<dbReference type="GO" id="GO:0044550">
    <property type="term" value="P:secondary metabolite biosynthetic process"/>
    <property type="evidence" value="ECO:0007669"/>
    <property type="project" value="TreeGrafter"/>
</dbReference>
<dbReference type="EMBL" id="WMBA01000070">
    <property type="protein sequence ID" value="MTD58506.1"/>
    <property type="molecule type" value="Genomic_DNA"/>
</dbReference>
<dbReference type="PANTHER" id="PTHR34069">
    <property type="entry name" value="3-OXOACYL-[ACYL-CARRIER-PROTEIN] SYNTHASE 3"/>
    <property type="match status" value="1"/>
</dbReference>
<dbReference type="Pfam" id="PF08545">
    <property type="entry name" value="ACP_syn_III"/>
    <property type="match status" value="1"/>
</dbReference>